<sequence length="264" mass="30197">MVNKKRSEATNWESRQNGAQSRYRVLLLRRSAGVLQDYYGPRSETPRRVYPRLLEERSSDGRIAMRIHEGLTLNLRRATVAAPKVRVLAEENGRAVTQFYDGEDINKNLYEDEVQLATVEVIKSAKGVSMRGLVGPHHRIQPMPVSERSEEDTIPHMIYKIDADDMLDKTLKTTERSLAKISERAYGRPTPVPDTIYVEVFIVTGKRHIAYYKETTYLIWYACVMVNFLQGANMLGFQWKRLLYEGHVSGDGGFVRAILHGPPK</sequence>
<dbReference type="VEuPathDB" id="VectorBase:LOC119164057"/>
<dbReference type="Proteomes" id="UP000821866">
    <property type="component" value="Chromosome 3"/>
</dbReference>
<keyword evidence="2" id="KW-1185">Reference proteome</keyword>
<reference evidence="1" key="1">
    <citation type="journal article" date="2020" name="Cell">
        <title>Large-Scale Comparative Analyses of Tick Genomes Elucidate Their Genetic Diversity and Vector Capacities.</title>
        <authorList>
            <consortium name="Tick Genome and Microbiome Consortium (TIGMIC)"/>
            <person name="Jia N."/>
            <person name="Wang J."/>
            <person name="Shi W."/>
            <person name="Du L."/>
            <person name="Sun Y."/>
            <person name="Zhan W."/>
            <person name="Jiang J.F."/>
            <person name="Wang Q."/>
            <person name="Zhang B."/>
            <person name="Ji P."/>
            <person name="Bell-Sakyi L."/>
            <person name="Cui X.M."/>
            <person name="Yuan T.T."/>
            <person name="Jiang B.G."/>
            <person name="Yang W.F."/>
            <person name="Lam T.T."/>
            <person name="Chang Q.C."/>
            <person name="Ding S.J."/>
            <person name="Wang X.J."/>
            <person name="Zhu J.G."/>
            <person name="Ruan X.D."/>
            <person name="Zhao L."/>
            <person name="Wei J.T."/>
            <person name="Ye R.Z."/>
            <person name="Que T.C."/>
            <person name="Du C.H."/>
            <person name="Zhou Y.H."/>
            <person name="Cheng J.X."/>
            <person name="Dai P.F."/>
            <person name="Guo W.B."/>
            <person name="Han X.H."/>
            <person name="Huang E.J."/>
            <person name="Li L.F."/>
            <person name="Wei W."/>
            <person name="Gao Y.C."/>
            <person name="Liu J.Z."/>
            <person name="Shao H.Z."/>
            <person name="Wang X."/>
            <person name="Wang C.C."/>
            <person name="Yang T.C."/>
            <person name="Huo Q.B."/>
            <person name="Li W."/>
            <person name="Chen H.Y."/>
            <person name="Chen S.E."/>
            <person name="Zhou L.G."/>
            <person name="Ni X.B."/>
            <person name="Tian J.H."/>
            <person name="Sheng Y."/>
            <person name="Liu T."/>
            <person name="Pan Y.S."/>
            <person name="Xia L.Y."/>
            <person name="Li J."/>
            <person name="Zhao F."/>
            <person name="Cao W.C."/>
        </authorList>
    </citation>
    <scope>NUCLEOTIDE SEQUENCE</scope>
    <source>
        <strain evidence="1">Rmic-2018</strain>
    </source>
</reference>
<organism evidence="1 2">
    <name type="scientific">Rhipicephalus microplus</name>
    <name type="common">Cattle tick</name>
    <name type="synonym">Boophilus microplus</name>
    <dbReference type="NCBI Taxonomy" id="6941"/>
    <lineage>
        <taxon>Eukaryota</taxon>
        <taxon>Metazoa</taxon>
        <taxon>Ecdysozoa</taxon>
        <taxon>Arthropoda</taxon>
        <taxon>Chelicerata</taxon>
        <taxon>Arachnida</taxon>
        <taxon>Acari</taxon>
        <taxon>Parasitiformes</taxon>
        <taxon>Ixodida</taxon>
        <taxon>Ixodoidea</taxon>
        <taxon>Ixodidae</taxon>
        <taxon>Rhipicephalinae</taxon>
        <taxon>Rhipicephalus</taxon>
        <taxon>Boophilus</taxon>
    </lineage>
</organism>
<protein>
    <recommendedName>
        <fullName evidence="3">Metalloprotease</fullName>
    </recommendedName>
</protein>
<evidence type="ECO:0000313" key="2">
    <source>
        <dbReference type="Proteomes" id="UP000821866"/>
    </source>
</evidence>
<dbReference type="EMBL" id="JABSTU010000005">
    <property type="protein sequence ID" value="KAH8030285.1"/>
    <property type="molecule type" value="Genomic_DNA"/>
</dbReference>
<gene>
    <name evidence="1" type="ORF">HPB51_006717</name>
</gene>
<reference evidence="1" key="2">
    <citation type="submission" date="2021-09" db="EMBL/GenBank/DDBJ databases">
        <authorList>
            <person name="Jia N."/>
            <person name="Wang J."/>
            <person name="Shi W."/>
            <person name="Du L."/>
            <person name="Sun Y."/>
            <person name="Zhan W."/>
            <person name="Jiang J."/>
            <person name="Wang Q."/>
            <person name="Zhang B."/>
            <person name="Ji P."/>
            <person name="Sakyi L.B."/>
            <person name="Cui X."/>
            <person name="Yuan T."/>
            <person name="Jiang B."/>
            <person name="Yang W."/>
            <person name="Lam T.T.-Y."/>
            <person name="Chang Q."/>
            <person name="Ding S."/>
            <person name="Wang X."/>
            <person name="Zhu J."/>
            <person name="Ruan X."/>
            <person name="Zhao L."/>
            <person name="Wei J."/>
            <person name="Que T."/>
            <person name="Du C."/>
            <person name="Cheng J."/>
            <person name="Dai P."/>
            <person name="Han X."/>
            <person name="Huang E."/>
            <person name="Gao Y."/>
            <person name="Liu J."/>
            <person name="Shao H."/>
            <person name="Ye R."/>
            <person name="Li L."/>
            <person name="Wei W."/>
            <person name="Wang X."/>
            <person name="Wang C."/>
            <person name="Huo Q."/>
            <person name="Li W."/>
            <person name="Guo W."/>
            <person name="Chen H."/>
            <person name="Chen S."/>
            <person name="Zhou L."/>
            <person name="Zhou L."/>
            <person name="Ni X."/>
            <person name="Tian J."/>
            <person name="Zhou Y."/>
            <person name="Sheng Y."/>
            <person name="Liu T."/>
            <person name="Pan Y."/>
            <person name="Xia L."/>
            <person name="Li J."/>
            <person name="Zhao F."/>
            <person name="Cao W."/>
        </authorList>
    </citation>
    <scope>NUCLEOTIDE SEQUENCE</scope>
    <source>
        <strain evidence="1">Rmic-2018</strain>
        <tissue evidence="1">Larvae</tissue>
    </source>
</reference>
<dbReference type="AlphaFoldDB" id="A0A9J6E816"/>
<evidence type="ECO:0008006" key="3">
    <source>
        <dbReference type="Google" id="ProtNLM"/>
    </source>
</evidence>
<comment type="caution">
    <text evidence="1">The sequence shown here is derived from an EMBL/GenBank/DDBJ whole genome shotgun (WGS) entry which is preliminary data.</text>
</comment>
<accession>A0A9J6E816</accession>
<evidence type="ECO:0000313" key="1">
    <source>
        <dbReference type="EMBL" id="KAH8030285.1"/>
    </source>
</evidence>
<proteinExistence type="predicted"/>
<name>A0A9J6E816_RHIMP</name>